<dbReference type="SMART" id="SM00060">
    <property type="entry name" value="FN3"/>
    <property type="match status" value="1"/>
</dbReference>
<evidence type="ECO:0000313" key="4">
    <source>
        <dbReference type="Proteomes" id="UP001164746"/>
    </source>
</evidence>
<evidence type="ECO:0000313" key="3">
    <source>
        <dbReference type="EMBL" id="WAR05465.1"/>
    </source>
</evidence>
<sequence length="376" mass="41824">MQFPDESLVSDFHVTEHIGTSYVTKSEYSNVTFTCKVDSNPLASITIRKENEIRRSVYPSKQLEYSIANLSCWDAGLYTCDSTPRRPPGMDIKLNFTARQHENTKLQYTVFAFPVPSPSQFVWKRCSSSIICSNLSNLSGKTEVTTSGLSSNLTILDIDKDDYGMYRISIDNGIGKVLVEEMYLQPAGPPDSPRGFKVIPNTITSTSVVLTWIPGFNNGLLQTFHISYRPSIPFADWLEMNVTHTGETEMNVTLDNLEPGESYIVNLYASNLAGESARRNITLRALTHILSVSSSRQTANGTENPGYNAAVTYEEVSMTNDKTVYDALNIGSDGSNTPHVYMSVDTSKSNAYYENVKKEDPVYNNTSLKNPVQTEL</sequence>
<evidence type="ECO:0000259" key="2">
    <source>
        <dbReference type="PROSITE" id="PS50853"/>
    </source>
</evidence>
<protein>
    <submittedName>
        <fullName evidence="3">NPHN-like protein</fullName>
    </submittedName>
</protein>
<dbReference type="Pfam" id="PF00041">
    <property type="entry name" value="fn3"/>
    <property type="match status" value="1"/>
</dbReference>
<gene>
    <name evidence="3" type="ORF">MAR_020834</name>
</gene>
<dbReference type="Pfam" id="PF13895">
    <property type="entry name" value="Ig_2"/>
    <property type="match status" value="1"/>
</dbReference>
<proteinExistence type="predicted"/>
<dbReference type="SUPFAM" id="SSF49265">
    <property type="entry name" value="Fibronectin type III"/>
    <property type="match status" value="1"/>
</dbReference>
<dbReference type="CDD" id="cd00096">
    <property type="entry name" value="Ig"/>
    <property type="match status" value="1"/>
</dbReference>
<dbReference type="CDD" id="cd00063">
    <property type="entry name" value="FN3"/>
    <property type="match status" value="1"/>
</dbReference>
<dbReference type="PROSITE" id="PS50853">
    <property type="entry name" value="FN3"/>
    <property type="match status" value="1"/>
</dbReference>
<dbReference type="Gene3D" id="2.60.40.10">
    <property type="entry name" value="Immunoglobulins"/>
    <property type="match status" value="3"/>
</dbReference>
<organism evidence="3 4">
    <name type="scientific">Mya arenaria</name>
    <name type="common">Soft-shell clam</name>
    <dbReference type="NCBI Taxonomy" id="6604"/>
    <lineage>
        <taxon>Eukaryota</taxon>
        <taxon>Metazoa</taxon>
        <taxon>Spiralia</taxon>
        <taxon>Lophotrochozoa</taxon>
        <taxon>Mollusca</taxon>
        <taxon>Bivalvia</taxon>
        <taxon>Autobranchia</taxon>
        <taxon>Heteroconchia</taxon>
        <taxon>Euheterodonta</taxon>
        <taxon>Imparidentia</taxon>
        <taxon>Neoheterodontei</taxon>
        <taxon>Myida</taxon>
        <taxon>Myoidea</taxon>
        <taxon>Myidae</taxon>
        <taxon>Mya</taxon>
    </lineage>
</organism>
<reference evidence="3" key="1">
    <citation type="submission" date="2022-11" db="EMBL/GenBank/DDBJ databases">
        <title>Centuries of genome instability and evolution in soft-shell clam transmissible cancer (bioRxiv).</title>
        <authorList>
            <person name="Hart S.F.M."/>
            <person name="Yonemitsu M.A."/>
            <person name="Giersch R.M."/>
            <person name="Beal B.F."/>
            <person name="Arriagada G."/>
            <person name="Davis B.W."/>
            <person name="Ostrander E.A."/>
            <person name="Goff S.P."/>
            <person name="Metzger M.J."/>
        </authorList>
    </citation>
    <scope>NUCLEOTIDE SEQUENCE</scope>
    <source>
        <strain evidence="3">MELC-2E11</strain>
        <tissue evidence="3">Siphon/mantle</tissue>
    </source>
</reference>
<dbReference type="PANTHER" id="PTHR44170">
    <property type="entry name" value="PROTEIN SIDEKICK"/>
    <property type="match status" value="1"/>
</dbReference>
<keyword evidence="4" id="KW-1185">Reference proteome</keyword>
<dbReference type="EMBL" id="CP111016">
    <property type="protein sequence ID" value="WAR05465.1"/>
    <property type="molecule type" value="Genomic_DNA"/>
</dbReference>
<accession>A0ABY7E609</accession>
<dbReference type="InterPro" id="IPR036179">
    <property type="entry name" value="Ig-like_dom_sf"/>
</dbReference>
<dbReference type="Proteomes" id="UP001164746">
    <property type="component" value="Chromosome 5"/>
</dbReference>
<evidence type="ECO:0000256" key="1">
    <source>
        <dbReference type="ARBA" id="ARBA00023157"/>
    </source>
</evidence>
<feature type="domain" description="Fibronectin type-III" evidence="2">
    <location>
        <begin position="189"/>
        <end position="290"/>
    </location>
</feature>
<dbReference type="InterPro" id="IPR003961">
    <property type="entry name" value="FN3_dom"/>
</dbReference>
<dbReference type="InterPro" id="IPR036116">
    <property type="entry name" value="FN3_sf"/>
</dbReference>
<keyword evidence="1" id="KW-1015">Disulfide bond</keyword>
<name>A0ABY7E609_MYAAR</name>
<dbReference type="PANTHER" id="PTHR44170:SF6">
    <property type="entry name" value="CONTACTIN"/>
    <property type="match status" value="1"/>
</dbReference>
<dbReference type="InterPro" id="IPR013783">
    <property type="entry name" value="Ig-like_fold"/>
</dbReference>
<dbReference type="SUPFAM" id="SSF48726">
    <property type="entry name" value="Immunoglobulin"/>
    <property type="match status" value="1"/>
</dbReference>